<evidence type="ECO:0008006" key="4">
    <source>
        <dbReference type="Google" id="ProtNLM"/>
    </source>
</evidence>
<dbReference type="Proteomes" id="UP001064632">
    <property type="component" value="Chromosome"/>
</dbReference>
<dbReference type="EMBL" id="CP104694">
    <property type="protein sequence ID" value="UXI69755.1"/>
    <property type="molecule type" value="Genomic_DNA"/>
</dbReference>
<gene>
    <name evidence="2" type="ORF">N4264_09020</name>
</gene>
<evidence type="ECO:0000313" key="3">
    <source>
        <dbReference type="Proteomes" id="UP001064632"/>
    </source>
</evidence>
<protein>
    <recommendedName>
        <fullName evidence="4">Anti-sigma factor</fullName>
    </recommendedName>
</protein>
<name>A0ABY6BL45_9GAMM</name>
<dbReference type="RefSeq" id="WP_261696708.1">
    <property type="nucleotide sequence ID" value="NZ_CP104694.1"/>
</dbReference>
<keyword evidence="1" id="KW-0472">Membrane</keyword>
<reference evidence="2" key="1">
    <citation type="submission" date="2022-09" db="EMBL/GenBank/DDBJ databases">
        <title>Tahibacter sp. nov., isolated from a fresh water.</title>
        <authorList>
            <person name="Baek J.H."/>
            <person name="Lee J.K."/>
            <person name="Kim J.M."/>
            <person name="Jeon C.O."/>
        </authorList>
    </citation>
    <scope>NUCLEOTIDE SEQUENCE</scope>
    <source>
        <strain evidence="2">W38</strain>
    </source>
</reference>
<keyword evidence="1" id="KW-0812">Transmembrane</keyword>
<keyword evidence="1" id="KW-1133">Transmembrane helix</keyword>
<evidence type="ECO:0000313" key="2">
    <source>
        <dbReference type="EMBL" id="UXI69755.1"/>
    </source>
</evidence>
<evidence type="ECO:0000256" key="1">
    <source>
        <dbReference type="SAM" id="Phobius"/>
    </source>
</evidence>
<proteinExistence type="predicted"/>
<sequence>MNDVHVATDERIRSYLAGELTGEALERFELELFQDPALLHAVETERVLRTGLRTIASGSVSPIGAAGPPRRPSIAAWPIAASFMLGALLPSLLLWRLWSSPSTQSVAANVQVMLVDTARSAVAATALRIDPAAPRVVLQFAVTLSAETAQSVRDYVIDLTWPDGTRRRFEGLTARGFGELSLDFAASQLPAGTYSAAISTRGHDGHLAEYTTQTFALAK</sequence>
<keyword evidence="3" id="KW-1185">Reference proteome</keyword>
<accession>A0ABY6BL45</accession>
<feature type="transmembrane region" description="Helical" evidence="1">
    <location>
        <begin position="74"/>
        <end position="95"/>
    </location>
</feature>
<organism evidence="2 3">
    <name type="scientific">Tahibacter amnicola</name>
    <dbReference type="NCBI Taxonomy" id="2976241"/>
    <lineage>
        <taxon>Bacteria</taxon>
        <taxon>Pseudomonadati</taxon>
        <taxon>Pseudomonadota</taxon>
        <taxon>Gammaproteobacteria</taxon>
        <taxon>Lysobacterales</taxon>
        <taxon>Rhodanobacteraceae</taxon>
        <taxon>Tahibacter</taxon>
    </lineage>
</organism>